<feature type="region of interest" description="Disordered" evidence="1">
    <location>
        <begin position="222"/>
        <end position="271"/>
    </location>
</feature>
<organism evidence="3 4">
    <name type="scientific">Protopolystoma xenopodis</name>
    <dbReference type="NCBI Taxonomy" id="117903"/>
    <lineage>
        <taxon>Eukaryota</taxon>
        <taxon>Metazoa</taxon>
        <taxon>Spiralia</taxon>
        <taxon>Lophotrochozoa</taxon>
        <taxon>Platyhelminthes</taxon>
        <taxon>Monogenea</taxon>
        <taxon>Polyopisthocotylea</taxon>
        <taxon>Polystomatidea</taxon>
        <taxon>Polystomatidae</taxon>
        <taxon>Protopolystoma</taxon>
    </lineage>
</organism>
<dbReference type="AlphaFoldDB" id="A0A448WR05"/>
<dbReference type="Proteomes" id="UP000784294">
    <property type="component" value="Unassembled WGS sequence"/>
</dbReference>
<gene>
    <name evidence="3" type="ORF">PXEA_LOCUS11456</name>
</gene>
<reference evidence="3" key="1">
    <citation type="submission" date="2018-11" db="EMBL/GenBank/DDBJ databases">
        <authorList>
            <consortium name="Pathogen Informatics"/>
        </authorList>
    </citation>
    <scope>NUCLEOTIDE SEQUENCE</scope>
</reference>
<feature type="transmembrane region" description="Helical" evidence="2">
    <location>
        <begin position="301"/>
        <end position="324"/>
    </location>
</feature>
<evidence type="ECO:0000256" key="1">
    <source>
        <dbReference type="SAM" id="MobiDB-lite"/>
    </source>
</evidence>
<evidence type="ECO:0000313" key="4">
    <source>
        <dbReference type="Proteomes" id="UP000784294"/>
    </source>
</evidence>
<comment type="caution">
    <text evidence="3">The sequence shown here is derived from an EMBL/GenBank/DDBJ whole genome shotgun (WGS) entry which is preliminary data.</text>
</comment>
<evidence type="ECO:0000256" key="2">
    <source>
        <dbReference type="SAM" id="Phobius"/>
    </source>
</evidence>
<keyword evidence="4" id="KW-1185">Reference proteome</keyword>
<proteinExistence type="predicted"/>
<keyword evidence="2" id="KW-0472">Membrane</keyword>
<protein>
    <submittedName>
        <fullName evidence="3">Uncharacterized protein</fullName>
    </submittedName>
</protein>
<keyword evidence="2" id="KW-0812">Transmembrane</keyword>
<accession>A0A448WR05</accession>
<keyword evidence="2" id="KW-1133">Transmembrane helix</keyword>
<evidence type="ECO:0000313" key="3">
    <source>
        <dbReference type="EMBL" id="VEL18016.1"/>
    </source>
</evidence>
<dbReference type="EMBL" id="CAAALY010035277">
    <property type="protein sequence ID" value="VEL18016.1"/>
    <property type="molecule type" value="Genomic_DNA"/>
</dbReference>
<feature type="non-terminal residue" evidence="3">
    <location>
        <position position="522"/>
    </location>
</feature>
<feature type="compositionally biased region" description="Basic residues" evidence="1">
    <location>
        <begin position="223"/>
        <end position="260"/>
    </location>
</feature>
<name>A0A448WR05_9PLAT</name>
<sequence length="522" mass="57153">MPFSCLRRLASSASSHRPADDTASPCRRPPSLHGPHVTGRLVARLLRFPFCYLAPPLDRSTCRLVPFPFGPSTTSALARVAKQRLVIDKLASFRALNPQELRLRLFVDFSSELPTFSVPASLSAFSDLSISSTFSTSPTLSTLPASITSILFIGTSSSSLCLSSFFLLSPFCPHPPPGPLCPPLPLFPFHPSRPHRQLVSTDLSDAVSGHLDIGMFPTTFWPSRHHHQPQPQHQHHQHHHQHQHQHQQHHPHQQHQHHQHQQYQQRHQHQLLSGRLGGSADTDLIVSVYSRFRTTFWLDRLLVWLGVLLPAAVGLLLFLLHTLLGLAHCLPTPGVANGLTTGQTTHSALGRSLSRGESQFVDHSCSLQLTSSVLQGVSQTAHLTHLLVDQSPSPSPLVSSRPASTGTASLQHECYPFLLLLAALLMWMPHYIWSRCVDAPSRRDLCLVHGELRGFREAVSNELAGLDYQPFGYPVSVPTHLVSAAYPQAASTTPLPFVALGSPVNPHGANGLNLGLGLAAPP</sequence>